<dbReference type="GO" id="GO:0050515">
    <property type="term" value="F:4-(cytidine 5'-diphospho)-2-C-methyl-D-erythritol kinase activity"/>
    <property type="evidence" value="ECO:0007669"/>
    <property type="project" value="UniProtKB-UniRule"/>
</dbReference>
<evidence type="ECO:0000256" key="8">
    <source>
        <dbReference type="ARBA" id="ARBA00032554"/>
    </source>
</evidence>
<evidence type="ECO:0000256" key="2">
    <source>
        <dbReference type="ARBA" id="ARBA00012052"/>
    </source>
</evidence>
<keyword evidence="13" id="KW-1185">Reference proteome</keyword>
<dbReference type="GO" id="GO:0016114">
    <property type="term" value="P:terpenoid biosynthetic process"/>
    <property type="evidence" value="ECO:0007669"/>
    <property type="project" value="UniProtKB-UniRule"/>
</dbReference>
<dbReference type="HAMAP" id="MF_00061">
    <property type="entry name" value="IspE"/>
    <property type="match status" value="1"/>
</dbReference>
<evidence type="ECO:0000259" key="10">
    <source>
        <dbReference type="Pfam" id="PF00288"/>
    </source>
</evidence>
<evidence type="ECO:0000313" key="13">
    <source>
        <dbReference type="Proteomes" id="UP000501452"/>
    </source>
</evidence>
<evidence type="ECO:0000256" key="5">
    <source>
        <dbReference type="ARBA" id="ARBA00022741"/>
    </source>
</evidence>
<dbReference type="InterPro" id="IPR004424">
    <property type="entry name" value="IspE"/>
</dbReference>
<feature type="active site" evidence="9">
    <location>
        <position position="142"/>
    </location>
</feature>
<organism evidence="12 13">
    <name type="scientific">Rubrobacter tropicus</name>
    <dbReference type="NCBI Taxonomy" id="2653851"/>
    <lineage>
        <taxon>Bacteria</taxon>
        <taxon>Bacillati</taxon>
        <taxon>Actinomycetota</taxon>
        <taxon>Rubrobacteria</taxon>
        <taxon>Rubrobacterales</taxon>
        <taxon>Rubrobacteraceae</taxon>
        <taxon>Rubrobacter</taxon>
    </lineage>
</organism>
<dbReference type="Gene3D" id="3.30.70.890">
    <property type="entry name" value="GHMP kinase, C-terminal domain"/>
    <property type="match status" value="1"/>
</dbReference>
<proteinExistence type="inferred from homology"/>
<keyword evidence="5 9" id="KW-0547">Nucleotide-binding</keyword>
<evidence type="ECO:0000256" key="1">
    <source>
        <dbReference type="ARBA" id="ARBA00009684"/>
    </source>
</evidence>
<feature type="binding site" evidence="9">
    <location>
        <begin position="100"/>
        <end position="110"/>
    </location>
    <ligand>
        <name>ATP</name>
        <dbReference type="ChEBI" id="CHEBI:30616"/>
    </ligand>
</feature>
<dbReference type="NCBIfam" id="TIGR00154">
    <property type="entry name" value="ispE"/>
    <property type="match status" value="1"/>
</dbReference>
<dbReference type="InterPro" id="IPR020568">
    <property type="entry name" value="Ribosomal_Su5_D2-typ_SF"/>
</dbReference>
<evidence type="ECO:0000259" key="11">
    <source>
        <dbReference type="Pfam" id="PF08544"/>
    </source>
</evidence>
<comment type="similarity">
    <text evidence="1 9">Belongs to the GHMP kinase family. IspE subfamily.</text>
</comment>
<evidence type="ECO:0000256" key="6">
    <source>
        <dbReference type="ARBA" id="ARBA00022777"/>
    </source>
</evidence>
<dbReference type="InterPro" id="IPR013750">
    <property type="entry name" value="GHMP_kinase_C_dom"/>
</dbReference>
<dbReference type="GO" id="GO:0005524">
    <property type="term" value="F:ATP binding"/>
    <property type="evidence" value="ECO:0007669"/>
    <property type="project" value="UniProtKB-UniRule"/>
</dbReference>
<evidence type="ECO:0000256" key="3">
    <source>
        <dbReference type="ARBA" id="ARBA00017473"/>
    </source>
</evidence>
<dbReference type="PANTHER" id="PTHR43527">
    <property type="entry name" value="4-DIPHOSPHOCYTIDYL-2-C-METHYL-D-ERYTHRITOL KINASE, CHLOROPLASTIC"/>
    <property type="match status" value="1"/>
</dbReference>
<dbReference type="AlphaFoldDB" id="A0A6G8Q7H7"/>
<dbReference type="KEGG" id="rub:GBA63_06765"/>
<dbReference type="EMBL" id="CP045119">
    <property type="protein sequence ID" value="QIN82388.1"/>
    <property type="molecule type" value="Genomic_DNA"/>
</dbReference>
<dbReference type="InterPro" id="IPR006204">
    <property type="entry name" value="GHMP_kinase_N_dom"/>
</dbReference>
<dbReference type="Pfam" id="PF08544">
    <property type="entry name" value="GHMP_kinases_C"/>
    <property type="match status" value="1"/>
</dbReference>
<evidence type="ECO:0000256" key="9">
    <source>
        <dbReference type="HAMAP-Rule" id="MF_00061"/>
    </source>
</evidence>
<dbReference type="UniPathway" id="UPA00056">
    <property type="reaction ID" value="UER00094"/>
</dbReference>
<dbReference type="Gene3D" id="3.30.230.10">
    <property type="match status" value="1"/>
</dbReference>
<protein>
    <recommendedName>
        <fullName evidence="3 9">4-diphosphocytidyl-2-C-methyl-D-erythritol kinase</fullName>
        <shortName evidence="9">CMK</shortName>
        <ecNumber evidence="2 9">2.7.1.148</ecNumber>
    </recommendedName>
    <alternativeName>
        <fullName evidence="8 9">4-(cytidine-5'-diphospho)-2-C-methyl-D-erythritol kinase</fullName>
    </alternativeName>
</protein>
<evidence type="ECO:0000256" key="4">
    <source>
        <dbReference type="ARBA" id="ARBA00022679"/>
    </source>
</evidence>
<dbReference type="Pfam" id="PF00288">
    <property type="entry name" value="GHMP_kinases_N"/>
    <property type="match status" value="1"/>
</dbReference>
<feature type="domain" description="GHMP kinase N-terminal" evidence="10">
    <location>
        <begin position="73"/>
        <end position="150"/>
    </location>
</feature>
<feature type="domain" description="GHMP kinase C-terminal" evidence="11">
    <location>
        <begin position="205"/>
        <end position="279"/>
    </location>
</feature>
<keyword evidence="7 9" id="KW-0067">ATP-binding</keyword>
<keyword evidence="6 9" id="KW-0418">Kinase</keyword>
<dbReference type="PIRSF" id="PIRSF010376">
    <property type="entry name" value="IspE"/>
    <property type="match status" value="1"/>
</dbReference>
<accession>A0A6G8Q7H7</accession>
<dbReference type="GO" id="GO:0019288">
    <property type="term" value="P:isopentenyl diphosphate biosynthetic process, methylerythritol 4-phosphate pathway"/>
    <property type="evidence" value="ECO:0007669"/>
    <property type="project" value="UniProtKB-UniRule"/>
</dbReference>
<evidence type="ECO:0000313" key="12">
    <source>
        <dbReference type="EMBL" id="QIN82388.1"/>
    </source>
</evidence>
<dbReference type="InterPro" id="IPR036554">
    <property type="entry name" value="GHMP_kinase_C_sf"/>
</dbReference>
<sequence length="294" mass="30257">MGAVRRKIRLKAFAKVNYALDVVGVRPDGYHELRTVLQSVSLADGVTVERIGSGFELLVEPENLGIGTLEQNTAYRARSLLGELCDTELPARVTLTKNVPAGAGLGGGSSDAAAVLLGLDELFGLGLSAEELGIVGAKIGADVPFCLAGGTALAEGVGEALTNVPAPPDHRLLIAKPSRGADTGKVYRAYDAAPVPSVDSADRVLAALRSGDLAALAGALGNDLAYFTKEELPEVAELEEKLLQAGALGASMTGSGSAVYGLFRDEEAAERARGKIEASFTGVCAPVSRGVEEI</sequence>
<dbReference type="SUPFAM" id="SSF55060">
    <property type="entry name" value="GHMP Kinase, C-terminal domain"/>
    <property type="match status" value="1"/>
</dbReference>
<dbReference type="PANTHER" id="PTHR43527:SF2">
    <property type="entry name" value="4-DIPHOSPHOCYTIDYL-2-C-METHYL-D-ERYTHRITOL KINASE, CHLOROPLASTIC"/>
    <property type="match status" value="1"/>
</dbReference>
<dbReference type="InterPro" id="IPR014721">
    <property type="entry name" value="Ribsml_uS5_D2-typ_fold_subgr"/>
</dbReference>
<dbReference type="Proteomes" id="UP000501452">
    <property type="component" value="Chromosome"/>
</dbReference>
<keyword evidence="4 9" id="KW-0808">Transferase</keyword>
<comment type="pathway">
    <text evidence="9">Isoprenoid biosynthesis; isopentenyl diphosphate biosynthesis via DXP pathway; isopentenyl diphosphate from 1-deoxy-D-xylulose 5-phosphate: step 3/6.</text>
</comment>
<comment type="catalytic activity">
    <reaction evidence="9">
        <text>4-CDP-2-C-methyl-D-erythritol + ATP = 4-CDP-2-C-methyl-D-erythritol 2-phosphate + ADP + H(+)</text>
        <dbReference type="Rhea" id="RHEA:18437"/>
        <dbReference type="ChEBI" id="CHEBI:15378"/>
        <dbReference type="ChEBI" id="CHEBI:30616"/>
        <dbReference type="ChEBI" id="CHEBI:57823"/>
        <dbReference type="ChEBI" id="CHEBI:57919"/>
        <dbReference type="ChEBI" id="CHEBI:456216"/>
        <dbReference type="EC" id="2.7.1.148"/>
    </reaction>
</comment>
<feature type="active site" evidence="9">
    <location>
        <position position="15"/>
    </location>
</feature>
<dbReference type="SUPFAM" id="SSF54211">
    <property type="entry name" value="Ribosomal protein S5 domain 2-like"/>
    <property type="match status" value="1"/>
</dbReference>
<dbReference type="EC" id="2.7.1.148" evidence="2 9"/>
<gene>
    <name evidence="9 12" type="primary">ispE</name>
    <name evidence="12" type="ORF">GBA63_06765</name>
</gene>
<keyword evidence="9" id="KW-0414">Isoprene biosynthesis</keyword>
<comment type="function">
    <text evidence="9">Catalyzes the phosphorylation of the position 2 hydroxy group of 4-diphosphocytidyl-2C-methyl-D-erythritol.</text>
</comment>
<name>A0A6G8Q7H7_9ACTN</name>
<evidence type="ECO:0000256" key="7">
    <source>
        <dbReference type="ARBA" id="ARBA00022840"/>
    </source>
</evidence>
<reference evidence="12 13" key="1">
    <citation type="submission" date="2019-10" db="EMBL/GenBank/DDBJ databases">
        <title>Rubrobacter sp nov SCSIO 52090 isolated from a deep-sea sediment in the South China Sea.</title>
        <authorList>
            <person name="Chen R.W."/>
        </authorList>
    </citation>
    <scope>NUCLEOTIDE SEQUENCE [LARGE SCALE GENOMIC DNA]</scope>
    <source>
        <strain evidence="12 13">SCSIO 52909</strain>
    </source>
</reference>